<comment type="caution">
    <text evidence="1">The sequence shown here is derived from an EMBL/GenBank/DDBJ whole genome shotgun (WGS) entry which is preliminary data.</text>
</comment>
<dbReference type="AlphaFoldDB" id="A0A2I1IPU5"/>
<proteinExistence type="predicted"/>
<reference evidence="1 2" key="1">
    <citation type="submission" date="2017-12" db="EMBL/GenBank/DDBJ databases">
        <title>Phylogenetic diversity of female urinary microbiome.</title>
        <authorList>
            <person name="Thomas-White K."/>
            <person name="Wolfe A.J."/>
        </authorList>
    </citation>
    <scope>NUCLEOTIDE SEQUENCE [LARGE SCALE GENOMIC DNA]</scope>
    <source>
        <strain evidence="1 2">UMB0402</strain>
    </source>
</reference>
<organism evidence="1 2">
    <name type="scientific">Winkia neuii</name>
    <dbReference type="NCBI Taxonomy" id="33007"/>
    <lineage>
        <taxon>Bacteria</taxon>
        <taxon>Bacillati</taxon>
        <taxon>Actinomycetota</taxon>
        <taxon>Actinomycetes</taxon>
        <taxon>Actinomycetales</taxon>
        <taxon>Actinomycetaceae</taxon>
        <taxon>Winkia</taxon>
    </lineage>
</organism>
<dbReference type="GeneID" id="35865983"/>
<evidence type="ECO:0000313" key="1">
    <source>
        <dbReference type="EMBL" id="PKY73147.1"/>
    </source>
</evidence>
<dbReference type="Proteomes" id="UP000235122">
    <property type="component" value="Unassembled WGS sequence"/>
</dbReference>
<evidence type="ECO:0000313" key="2">
    <source>
        <dbReference type="Proteomes" id="UP000235122"/>
    </source>
</evidence>
<name>A0A2I1IPU5_9ACTO</name>
<accession>A0A2I1IPU5</accession>
<keyword evidence="2" id="KW-1185">Reference proteome</keyword>
<sequence>MRSGNVRVGEQGMVSAELALALPTVVVTALVVLAFGSAGASGVQACNLARAAARAQAIGQALPHAGGMELSVQAGANSVRATAVKQLPGPLKAMGVIAKCSAEAPREPTL</sequence>
<dbReference type="EMBL" id="PKKO01000001">
    <property type="protein sequence ID" value="PKY73147.1"/>
    <property type="molecule type" value="Genomic_DNA"/>
</dbReference>
<gene>
    <name evidence="1" type="ORF">CYJ19_00720</name>
</gene>
<dbReference type="STRING" id="33007.HMPREF3198_00771"/>
<dbReference type="RefSeq" id="WP_024330766.1">
    <property type="nucleotide sequence ID" value="NZ_JAWHKF010000001.1"/>
</dbReference>
<protein>
    <submittedName>
        <fullName evidence="1">Pilus assembly protein TadE</fullName>
    </submittedName>
</protein>